<accession>A0A7C4D880</accession>
<feature type="transmembrane region" description="Helical" evidence="10">
    <location>
        <begin position="411"/>
        <end position="432"/>
    </location>
</feature>
<evidence type="ECO:0000313" key="11">
    <source>
        <dbReference type="EMBL" id="HGM58376.1"/>
    </source>
</evidence>
<evidence type="ECO:0000256" key="8">
    <source>
        <dbReference type="ARBA" id="ARBA00023136"/>
    </source>
</evidence>
<feature type="transmembrane region" description="Helical" evidence="10">
    <location>
        <begin position="351"/>
        <end position="372"/>
    </location>
</feature>
<organism evidence="11">
    <name type="scientific">Staphylothermus marinus</name>
    <dbReference type="NCBI Taxonomy" id="2280"/>
    <lineage>
        <taxon>Archaea</taxon>
        <taxon>Thermoproteota</taxon>
        <taxon>Thermoprotei</taxon>
        <taxon>Desulfurococcales</taxon>
        <taxon>Desulfurococcaceae</taxon>
        <taxon>Staphylothermus</taxon>
    </lineage>
</organism>
<dbReference type="PIRSF" id="PIRSF006603">
    <property type="entry name" value="DinF"/>
    <property type="match status" value="1"/>
</dbReference>
<dbReference type="EMBL" id="DTBJ01000016">
    <property type="protein sequence ID" value="HGM58376.1"/>
    <property type="molecule type" value="Genomic_DNA"/>
</dbReference>
<feature type="transmembrane region" description="Helical" evidence="10">
    <location>
        <begin position="170"/>
        <end position="188"/>
    </location>
</feature>
<feature type="transmembrane region" description="Helical" evidence="10">
    <location>
        <begin position="141"/>
        <end position="163"/>
    </location>
</feature>
<evidence type="ECO:0000256" key="1">
    <source>
        <dbReference type="ARBA" id="ARBA00004651"/>
    </source>
</evidence>
<dbReference type="GO" id="GO:0015297">
    <property type="term" value="F:antiporter activity"/>
    <property type="evidence" value="ECO:0007669"/>
    <property type="project" value="UniProtKB-KW"/>
</dbReference>
<evidence type="ECO:0000256" key="4">
    <source>
        <dbReference type="ARBA" id="ARBA00022475"/>
    </source>
</evidence>
<evidence type="ECO:0000256" key="6">
    <source>
        <dbReference type="ARBA" id="ARBA00022989"/>
    </source>
</evidence>
<comment type="caution">
    <text evidence="11">The sequence shown here is derived from an EMBL/GenBank/DDBJ whole genome shotgun (WGS) entry which is preliminary data.</text>
</comment>
<keyword evidence="8 10" id="KW-0472">Membrane</keyword>
<comment type="subcellular location">
    <subcellularLocation>
        <location evidence="1">Cell membrane</location>
        <topology evidence="1">Multi-pass membrane protein</topology>
    </subcellularLocation>
</comment>
<evidence type="ECO:0000256" key="3">
    <source>
        <dbReference type="ARBA" id="ARBA00022449"/>
    </source>
</evidence>
<name>A0A7C4D880_STAMA</name>
<keyword evidence="4" id="KW-1003">Cell membrane</keyword>
<keyword evidence="7" id="KW-0406">Ion transport</keyword>
<feature type="transmembrane region" description="Helical" evidence="10">
    <location>
        <begin position="15"/>
        <end position="34"/>
    </location>
</feature>
<dbReference type="NCBIfam" id="TIGR00797">
    <property type="entry name" value="matE"/>
    <property type="match status" value="1"/>
</dbReference>
<dbReference type="CDD" id="cd13137">
    <property type="entry name" value="MATE_NorM_like"/>
    <property type="match status" value="1"/>
</dbReference>
<dbReference type="Pfam" id="PF01554">
    <property type="entry name" value="MatE"/>
    <property type="match status" value="2"/>
</dbReference>
<dbReference type="AlphaFoldDB" id="A0A7C4D880"/>
<protein>
    <recommendedName>
        <fullName evidence="9">Multidrug-efflux transporter</fullName>
    </recommendedName>
</protein>
<dbReference type="InterPro" id="IPR048279">
    <property type="entry name" value="MdtK-like"/>
</dbReference>
<feature type="transmembrane region" description="Helical" evidence="10">
    <location>
        <begin position="384"/>
        <end position="405"/>
    </location>
</feature>
<feature type="transmembrane region" description="Helical" evidence="10">
    <location>
        <begin position="95"/>
        <end position="121"/>
    </location>
</feature>
<feature type="transmembrane region" description="Helical" evidence="10">
    <location>
        <begin position="322"/>
        <end position="339"/>
    </location>
</feature>
<dbReference type="GO" id="GO:0006811">
    <property type="term" value="P:monoatomic ion transport"/>
    <property type="evidence" value="ECO:0007669"/>
    <property type="project" value="UniProtKB-KW"/>
</dbReference>
<reference evidence="11" key="1">
    <citation type="journal article" date="2020" name="mSystems">
        <title>Genome- and Community-Level Interaction Insights into Carbon Utilization and Element Cycling Functions of Hydrothermarchaeota in Hydrothermal Sediment.</title>
        <authorList>
            <person name="Zhou Z."/>
            <person name="Liu Y."/>
            <person name="Xu W."/>
            <person name="Pan J."/>
            <person name="Luo Z.H."/>
            <person name="Li M."/>
        </authorList>
    </citation>
    <scope>NUCLEOTIDE SEQUENCE [LARGE SCALE GENOMIC DNA]</scope>
    <source>
        <strain evidence="11">SpSt-642</strain>
    </source>
</reference>
<dbReference type="InterPro" id="IPR050222">
    <property type="entry name" value="MATE_MdtK"/>
</dbReference>
<dbReference type="GO" id="GO:0042910">
    <property type="term" value="F:xenobiotic transmembrane transporter activity"/>
    <property type="evidence" value="ECO:0007669"/>
    <property type="project" value="InterPro"/>
</dbReference>
<keyword evidence="3" id="KW-0050">Antiport</keyword>
<evidence type="ECO:0000256" key="2">
    <source>
        <dbReference type="ARBA" id="ARBA00022448"/>
    </source>
</evidence>
<dbReference type="PANTHER" id="PTHR43298:SF2">
    <property type="entry name" value="FMN_FAD EXPORTER YEEO-RELATED"/>
    <property type="match status" value="1"/>
</dbReference>
<dbReference type="GO" id="GO:0005886">
    <property type="term" value="C:plasma membrane"/>
    <property type="evidence" value="ECO:0007669"/>
    <property type="project" value="UniProtKB-SubCell"/>
</dbReference>
<evidence type="ECO:0000256" key="7">
    <source>
        <dbReference type="ARBA" id="ARBA00023065"/>
    </source>
</evidence>
<keyword evidence="6 10" id="KW-1133">Transmembrane helix</keyword>
<feature type="transmembrane region" description="Helical" evidence="10">
    <location>
        <begin position="256"/>
        <end position="275"/>
    </location>
</feature>
<keyword evidence="2" id="KW-0813">Transport</keyword>
<feature type="transmembrane region" description="Helical" evidence="10">
    <location>
        <begin position="281"/>
        <end position="301"/>
    </location>
</feature>
<feature type="transmembrane region" description="Helical" evidence="10">
    <location>
        <begin position="54"/>
        <end position="75"/>
    </location>
</feature>
<dbReference type="InterPro" id="IPR002528">
    <property type="entry name" value="MATE_fam"/>
</dbReference>
<proteinExistence type="predicted"/>
<evidence type="ECO:0000256" key="5">
    <source>
        <dbReference type="ARBA" id="ARBA00022692"/>
    </source>
</evidence>
<dbReference type="PANTHER" id="PTHR43298">
    <property type="entry name" value="MULTIDRUG RESISTANCE PROTEIN NORM-RELATED"/>
    <property type="match status" value="1"/>
</dbReference>
<keyword evidence="5 10" id="KW-0812">Transmembrane</keyword>
<gene>
    <name evidence="11" type="ORF">ENU14_02160</name>
</gene>
<evidence type="ECO:0000256" key="9">
    <source>
        <dbReference type="ARBA" id="ARBA00031636"/>
    </source>
</evidence>
<feature type="transmembrane region" description="Helical" evidence="10">
    <location>
        <begin position="200"/>
        <end position="218"/>
    </location>
</feature>
<sequence length="444" mass="48894">MVLNMYFNKELVKKVFKLTFPMIITELAHSIYSLTDTFFVKGLGADALAGVGLASYLFWIFMVFITMFNSGLTIYVSQAYGAGENIKAKKSLSEVLLYGSLFSLFIGLIGYWIGFKILILLNGELNTVVYNAYDYFKWRVISLPIVFAVGSIDSTLIAIGWTIKSMKANVIGVLLNIILDPIMIYGYYGFPRMGVEGAALATIFSNIATGFINTYYLLKSGLKPEFVIETGILNRILNLGIPIAVERAVFSIGNNLYVAIIARCGSIALAAHNIGLRIESLIYMPGFAFSIAASVLVGQAIGNSDYVYAKKIGREVVKTSTLFMTILGIIIAIVSRYVVEPFSPNEDVRMLASTYLILAGLSETGLALSMSTSGVIRGSGNTRIPLLINVFSFYVIRLLVAFSLVNSIGVIGAWIGMFIDLYVRGLIIYVVFEKYFYKLARRVI</sequence>
<evidence type="ECO:0000256" key="10">
    <source>
        <dbReference type="SAM" id="Phobius"/>
    </source>
</evidence>